<sequence>MPHLRLNAQSRTMTKLIDSAEIIAFHDACVANRCWAKSEPARFAEGLWQFLELNHRFNNLLWDEEDLARRKDVADSEIAANKRAIDGYNQKRNDAIERMDEVFLSALPPAVTGSRLNSETAGSMIDRISILGLKIFHMGEQTRRSDASVEHVATCQAKLERLREQRADLAACLEQLLADCAAGRAHYKVYRQFKMYNDPTLNPYLYGAKKS</sequence>
<reference evidence="1 2" key="1">
    <citation type="submission" date="2020-06" db="EMBL/GenBank/DDBJ databases">
        <title>Draft genome of Uliginosibacterium sp. IMCC34675.</title>
        <authorList>
            <person name="Song J."/>
        </authorList>
    </citation>
    <scope>NUCLEOTIDE SEQUENCE [LARGE SCALE GENOMIC DNA]</scope>
    <source>
        <strain evidence="1 2">IMCC34675</strain>
    </source>
</reference>
<organism evidence="1 2">
    <name type="scientific">Uliginosibacterium aquaticum</name>
    <dbReference type="NCBI Taxonomy" id="2731212"/>
    <lineage>
        <taxon>Bacteria</taxon>
        <taxon>Pseudomonadati</taxon>
        <taxon>Pseudomonadota</taxon>
        <taxon>Betaproteobacteria</taxon>
        <taxon>Rhodocyclales</taxon>
        <taxon>Zoogloeaceae</taxon>
        <taxon>Uliginosibacterium</taxon>
    </lineage>
</organism>
<keyword evidence="2" id="KW-1185">Reference proteome</keyword>
<evidence type="ECO:0000313" key="2">
    <source>
        <dbReference type="Proteomes" id="UP000778523"/>
    </source>
</evidence>
<accession>A0ABX2IBH0</accession>
<dbReference type="EMBL" id="JABCSC020000001">
    <property type="protein sequence ID" value="NSL53776.1"/>
    <property type="molecule type" value="Genomic_DNA"/>
</dbReference>
<gene>
    <name evidence="1" type="ORF">HJ583_001935</name>
</gene>
<protein>
    <submittedName>
        <fullName evidence="1">DUF4254 domain-containing protein</fullName>
    </submittedName>
</protein>
<dbReference type="Pfam" id="PF14063">
    <property type="entry name" value="DUF4254"/>
    <property type="match status" value="1"/>
</dbReference>
<comment type="caution">
    <text evidence="1">The sequence shown here is derived from an EMBL/GenBank/DDBJ whole genome shotgun (WGS) entry which is preliminary data.</text>
</comment>
<proteinExistence type="predicted"/>
<evidence type="ECO:0000313" key="1">
    <source>
        <dbReference type="EMBL" id="NSL53776.1"/>
    </source>
</evidence>
<dbReference type="Proteomes" id="UP000778523">
    <property type="component" value="Unassembled WGS sequence"/>
</dbReference>
<dbReference type="InterPro" id="IPR025350">
    <property type="entry name" value="DUF4254"/>
</dbReference>
<name>A0ABX2IBH0_9RHOO</name>